<comment type="similarity">
    <text evidence="12">Belongs to the exbB/tolQ family.</text>
</comment>
<feature type="compositionally biased region" description="Polar residues" evidence="13">
    <location>
        <begin position="249"/>
        <end position="258"/>
    </location>
</feature>
<keyword evidence="4 12" id="KW-0813">Transport</keyword>
<name>A0A2S6H6L7_9GAMM</name>
<reference evidence="16 17" key="1">
    <citation type="submission" date="2018-02" db="EMBL/GenBank/DDBJ databases">
        <title>Subsurface microbial communities from deep shales in Ohio and West Virginia, USA.</title>
        <authorList>
            <person name="Wrighton K."/>
        </authorList>
    </citation>
    <scope>NUCLEOTIDE SEQUENCE [LARGE SCALE GENOMIC DNA]</scope>
    <source>
        <strain evidence="16 17">OWC-G53F</strain>
    </source>
</reference>
<dbReference type="GO" id="GO:0005886">
    <property type="term" value="C:plasma membrane"/>
    <property type="evidence" value="ECO:0007669"/>
    <property type="project" value="UniProtKB-SubCell"/>
</dbReference>
<evidence type="ECO:0000256" key="8">
    <source>
        <dbReference type="ARBA" id="ARBA00022927"/>
    </source>
</evidence>
<dbReference type="AlphaFoldDB" id="A0A2S6H6L7"/>
<feature type="transmembrane region" description="Helical" evidence="14">
    <location>
        <begin position="144"/>
        <end position="167"/>
    </location>
</feature>
<keyword evidence="6" id="KW-0997">Cell inner membrane</keyword>
<evidence type="ECO:0000313" key="17">
    <source>
        <dbReference type="Proteomes" id="UP000238071"/>
    </source>
</evidence>
<evidence type="ECO:0000256" key="11">
    <source>
        <dbReference type="ARBA" id="ARBA00024816"/>
    </source>
</evidence>
<accession>A0A2S6H6L7</accession>
<feature type="compositionally biased region" description="Polar residues" evidence="13">
    <location>
        <begin position="265"/>
        <end position="278"/>
    </location>
</feature>
<feature type="transmembrane region" description="Helical" evidence="14">
    <location>
        <begin position="191"/>
        <end position="212"/>
    </location>
</feature>
<evidence type="ECO:0000256" key="12">
    <source>
        <dbReference type="RuleBase" id="RU004057"/>
    </source>
</evidence>
<keyword evidence="7 14" id="KW-0812">Transmembrane</keyword>
<evidence type="ECO:0000256" key="7">
    <source>
        <dbReference type="ARBA" id="ARBA00022692"/>
    </source>
</evidence>
<dbReference type="Proteomes" id="UP000238071">
    <property type="component" value="Unassembled WGS sequence"/>
</dbReference>
<dbReference type="InterPro" id="IPR002898">
    <property type="entry name" value="MotA_ExbB_proton_chnl"/>
</dbReference>
<dbReference type="PANTHER" id="PTHR30625:SF14">
    <property type="entry name" value="BIOPOLYMER TRANSPORT PROTEIN EXBB"/>
    <property type="match status" value="1"/>
</dbReference>
<sequence length="278" mass="29607">MQAEHILDNLEFISQGGAVSITVAAGLLAMSIGSWTLMVIKAIQARRLKNSSAAFLTRFWHASSSTLTSMAAAMGQDLKKAENPFARLALQGISATDHHKRYTAQRVRDDENTALQEHSRHDEFIAQALRRTIGQEAMQMETGLTLLASVGSIAPFIGLFGTVWGIYHALGTIAVGGQATVDKVAGPVGEALIMTAFGLAVAIPAVLAYNTLVRDNRLLMGELETFAHDLHTYLTTGVPLAAVQITETVPSENSSQTAPARPSSDAPQANSLQAEVSL</sequence>
<proteinExistence type="inferred from homology"/>
<evidence type="ECO:0000256" key="1">
    <source>
        <dbReference type="ARBA" id="ARBA00004429"/>
    </source>
</evidence>
<dbReference type="InterPro" id="IPR050790">
    <property type="entry name" value="ExbB/TolQ_transport"/>
</dbReference>
<evidence type="ECO:0000259" key="15">
    <source>
        <dbReference type="Pfam" id="PF01618"/>
    </source>
</evidence>
<comment type="subunit">
    <text evidence="2">The accessory proteins ExbB and ExbD seem to form a complex with TonB.</text>
</comment>
<keyword evidence="9 14" id="KW-1133">Transmembrane helix</keyword>
<comment type="function">
    <text evidence="11">Involved in the TonB-dependent energy-dependent transport of various receptor-bound substrates. Protects ExbD from proteolytic degradation and functionally stabilizes TonB.</text>
</comment>
<dbReference type="OrthoDB" id="9805133at2"/>
<evidence type="ECO:0000256" key="6">
    <source>
        <dbReference type="ARBA" id="ARBA00022519"/>
    </source>
</evidence>
<keyword evidence="10 14" id="KW-0472">Membrane</keyword>
<dbReference type="EMBL" id="PTIY01000002">
    <property type="protein sequence ID" value="PPK73108.1"/>
    <property type="molecule type" value="Genomic_DNA"/>
</dbReference>
<organism evidence="16 17">
    <name type="scientific">Methylobacter tundripaludum</name>
    <dbReference type="NCBI Taxonomy" id="173365"/>
    <lineage>
        <taxon>Bacteria</taxon>
        <taxon>Pseudomonadati</taxon>
        <taxon>Pseudomonadota</taxon>
        <taxon>Gammaproteobacteria</taxon>
        <taxon>Methylococcales</taxon>
        <taxon>Methylococcaceae</taxon>
        <taxon>Methylobacter</taxon>
    </lineage>
</organism>
<feature type="transmembrane region" description="Helical" evidence="14">
    <location>
        <begin position="12"/>
        <end position="40"/>
    </location>
</feature>
<feature type="domain" description="MotA/TolQ/ExbB proton channel" evidence="15">
    <location>
        <begin position="115"/>
        <end position="224"/>
    </location>
</feature>
<evidence type="ECO:0000256" key="14">
    <source>
        <dbReference type="SAM" id="Phobius"/>
    </source>
</evidence>
<gene>
    <name evidence="16" type="ORF">B0F88_10287</name>
</gene>
<dbReference type="GO" id="GO:0017038">
    <property type="term" value="P:protein import"/>
    <property type="evidence" value="ECO:0007669"/>
    <property type="project" value="TreeGrafter"/>
</dbReference>
<comment type="caution">
    <text evidence="16">The sequence shown here is derived from an EMBL/GenBank/DDBJ whole genome shotgun (WGS) entry which is preliminary data.</text>
</comment>
<keyword evidence="5" id="KW-1003">Cell membrane</keyword>
<feature type="region of interest" description="Disordered" evidence="13">
    <location>
        <begin position="249"/>
        <end position="278"/>
    </location>
</feature>
<comment type="subcellular location">
    <subcellularLocation>
        <location evidence="1">Cell inner membrane</location>
        <topology evidence="1">Multi-pass membrane protein</topology>
    </subcellularLocation>
    <subcellularLocation>
        <location evidence="12">Membrane</location>
        <topology evidence="12">Multi-pass membrane protein</topology>
    </subcellularLocation>
</comment>
<dbReference type="RefSeq" id="WP_104422381.1">
    <property type="nucleotide sequence ID" value="NZ_PTIY01000002.1"/>
</dbReference>
<evidence type="ECO:0000256" key="5">
    <source>
        <dbReference type="ARBA" id="ARBA00022475"/>
    </source>
</evidence>
<evidence type="ECO:0000313" key="16">
    <source>
        <dbReference type="EMBL" id="PPK73108.1"/>
    </source>
</evidence>
<evidence type="ECO:0000256" key="3">
    <source>
        <dbReference type="ARBA" id="ARBA00022093"/>
    </source>
</evidence>
<dbReference type="PANTHER" id="PTHR30625">
    <property type="entry name" value="PROTEIN TOLQ"/>
    <property type="match status" value="1"/>
</dbReference>
<protein>
    <recommendedName>
        <fullName evidence="3">Biopolymer transport protein ExbB</fullName>
    </recommendedName>
</protein>
<evidence type="ECO:0000256" key="9">
    <source>
        <dbReference type="ARBA" id="ARBA00022989"/>
    </source>
</evidence>
<evidence type="ECO:0000256" key="4">
    <source>
        <dbReference type="ARBA" id="ARBA00022448"/>
    </source>
</evidence>
<keyword evidence="8 12" id="KW-0653">Protein transport</keyword>
<evidence type="ECO:0000256" key="10">
    <source>
        <dbReference type="ARBA" id="ARBA00023136"/>
    </source>
</evidence>
<dbReference type="Pfam" id="PF01618">
    <property type="entry name" value="MotA_ExbB"/>
    <property type="match status" value="1"/>
</dbReference>
<keyword evidence="17" id="KW-1185">Reference proteome</keyword>
<evidence type="ECO:0000256" key="13">
    <source>
        <dbReference type="SAM" id="MobiDB-lite"/>
    </source>
</evidence>
<evidence type="ECO:0000256" key="2">
    <source>
        <dbReference type="ARBA" id="ARBA00011471"/>
    </source>
</evidence>